<dbReference type="AlphaFoldDB" id="A0A9D1TIA8"/>
<evidence type="ECO:0008006" key="4">
    <source>
        <dbReference type="Google" id="ProtNLM"/>
    </source>
</evidence>
<organism evidence="2 3">
    <name type="scientific">Candidatus Butyricicoccus avistercoris</name>
    <dbReference type="NCBI Taxonomy" id="2838518"/>
    <lineage>
        <taxon>Bacteria</taxon>
        <taxon>Bacillati</taxon>
        <taxon>Bacillota</taxon>
        <taxon>Clostridia</taxon>
        <taxon>Eubacteriales</taxon>
        <taxon>Butyricicoccaceae</taxon>
        <taxon>Butyricicoccus</taxon>
    </lineage>
</organism>
<evidence type="ECO:0000256" key="1">
    <source>
        <dbReference type="SAM" id="Coils"/>
    </source>
</evidence>
<gene>
    <name evidence="2" type="ORF">H9746_08595</name>
</gene>
<name>A0A9D1TIA8_9FIRM</name>
<comment type="caution">
    <text evidence="2">The sequence shown here is derived from an EMBL/GenBank/DDBJ whole genome shotgun (WGS) entry which is preliminary data.</text>
</comment>
<proteinExistence type="predicted"/>
<reference evidence="2" key="2">
    <citation type="submission" date="2021-04" db="EMBL/GenBank/DDBJ databases">
        <authorList>
            <person name="Gilroy R."/>
        </authorList>
    </citation>
    <scope>NUCLEOTIDE SEQUENCE</scope>
    <source>
        <strain evidence="2">CHK193-4272</strain>
    </source>
</reference>
<dbReference type="EMBL" id="DXIE01000049">
    <property type="protein sequence ID" value="HIV62879.1"/>
    <property type="molecule type" value="Genomic_DNA"/>
</dbReference>
<feature type="coiled-coil region" evidence="1">
    <location>
        <begin position="72"/>
        <end position="106"/>
    </location>
</feature>
<evidence type="ECO:0000313" key="3">
    <source>
        <dbReference type="Proteomes" id="UP000886808"/>
    </source>
</evidence>
<protein>
    <recommendedName>
        <fullName evidence="4">Zinc ribbon domain-containing protein</fullName>
    </recommendedName>
</protein>
<evidence type="ECO:0000313" key="2">
    <source>
        <dbReference type="EMBL" id="HIV62879.1"/>
    </source>
</evidence>
<dbReference type="Proteomes" id="UP000886808">
    <property type="component" value="Unassembled WGS sequence"/>
</dbReference>
<reference evidence="2" key="1">
    <citation type="journal article" date="2021" name="PeerJ">
        <title>Extensive microbial diversity within the chicken gut microbiome revealed by metagenomics and culture.</title>
        <authorList>
            <person name="Gilroy R."/>
            <person name="Ravi A."/>
            <person name="Getino M."/>
            <person name="Pursley I."/>
            <person name="Horton D.L."/>
            <person name="Alikhan N.F."/>
            <person name="Baker D."/>
            <person name="Gharbi K."/>
            <person name="Hall N."/>
            <person name="Watson M."/>
            <person name="Adriaenssens E.M."/>
            <person name="Foster-Nyarko E."/>
            <person name="Jarju S."/>
            <person name="Secka A."/>
            <person name="Antonio M."/>
            <person name="Oren A."/>
            <person name="Chaudhuri R.R."/>
            <person name="La Ragione R."/>
            <person name="Hildebrand F."/>
            <person name="Pallen M.J."/>
        </authorList>
    </citation>
    <scope>NUCLEOTIDE SEQUENCE</scope>
    <source>
        <strain evidence="2">CHK193-4272</strain>
    </source>
</reference>
<accession>A0A9D1TIA8</accession>
<keyword evidence="1" id="KW-0175">Coiled coil</keyword>
<sequence length="130" mass="14460">MDPKVYKMLEKAKIFAEKTGVAATQAAQNASKVAGDMAQATKLNLQIFDLNTECEVLYKEMGKLVYDIHLGIDVEQDAMDKYLSEVDEIRARIDDLRLQLSQTKQQVTCPVCGKTCQKDDVYCASCGAML</sequence>